<dbReference type="AlphaFoldDB" id="D7U1L6"/>
<reference evidence="2" key="1">
    <citation type="journal article" date="2007" name="Nature">
        <title>The grapevine genome sequence suggests ancestral hexaploidization in major angiosperm phyla.</title>
        <authorList>
            <consortium name="The French-Italian Public Consortium for Grapevine Genome Characterization."/>
            <person name="Jaillon O."/>
            <person name="Aury J.-M."/>
            <person name="Noel B."/>
            <person name="Policriti A."/>
            <person name="Clepet C."/>
            <person name="Casagrande A."/>
            <person name="Choisne N."/>
            <person name="Aubourg S."/>
            <person name="Vitulo N."/>
            <person name="Jubin C."/>
            <person name="Vezzi A."/>
            <person name="Legeai F."/>
            <person name="Hugueney P."/>
            <person name="Dasilva C."/>
            <person name="Horner D."/>
            <person name="Mica E."/>
            <person name="Jublot D."/>
            <person name="Poulain J."/>
            <person name="Bruyere C."/>
            <person name="Billault A."/>
            <person name="Segurens B."/>
            <person name="Gouyvenoux M."/>
            <person name="Ugarte E."/>
            <person name="Cattonaro F."/>
            <person name="Anthouard V."/>
            <person name="Vico V."/>
            <person name="Del Fabbro C."/>
            <person name="Alaux M."/>
            <person name="Di Gaspero G."/>
            <person name="Dumas V."/>
            <person name="Felice N."/>
            <person name="Paillard S."/>
            <person name="Juman I."/>
            <person name="Moroldo M."/>
            <person name="Scalabrin S."/>
            <person name="Canaguier A."/>
            <person name="Le Clainche I."/>
            <person name="Malacrida G."/>
            <person name="Durand E."/>
            <person name="Pesole G."/>
            <person name="Laucou V."/>
            <person name="Chatelet P."/>
            <person name="Merdinoglu D."/>
            <person name="Delledonne M."/>
            <person name="Pezzotti M."/>
            <person name="Lecharny A."/>
            <person name="Scarpelli C."/>
            <person name="Artiguenave F."/>
            <person name="Pe M.E."/>
            <person name="Valle G."/>
            <person name="Morgante M."/>
            <person name="Caboche M."/>
            <person name="Adam-Blondon A.-F."/>
            <person name="Weissenbach J."/>
            <person name="Quetier F."/>
            <person name="Wincker P."/>
        </authorList>
    </citation>
    <scope>NUCLEOTIDE SEQUENCE [LARGE SCALE GENOMIC DNA]</scope>
    <source>
        <strain evidence="2">cv. Pinot noir / PN40024</strain>
    </source>
</reference>
<sequence>MIMLCFQAFLHLANMKKLTQDALLTHQPPKLEPIKSKKLQWRNECKVVHVPITISFYHKKYVCRRTFYSP</sequence>
<keyword evidence="2" id="KW-1185">Reference proteome</keyword>
<name>D7U1L6_VITVI</name>
<evidence type="ECO:0000313" key="1">
    <source>
        <dbReference type="EMBL" id="CBI36632.3"/>
    </source>
</evidence>
<dbReference type="PaxDb" id="29760-VIT_05s0102g00010.t01"/>
<dbReference type="Proteomes" id="UP000009183">
    <property type="component" value="Chromosome 5"/>
</dbReference>
<protein>
    <submittedName>
        <fullName evidence="1">Uncharacterized protein</fullName>
    </submittedName>
</protein>
<gene>
    <name evidence="1" type="ordered locus">VIT_05s0102g00010</name>
</gene>
<evidence type="ECO:0000313" key="2">
    <source>
        <dbReference type="Proteomes" id="UP000009183"/>
    </source>
</evidence>
<dbReference type="InParanoid" id="D7U1L6"/>
<accession>D7U1L6</accession>
<dbReference type="EMBL" id="FN596500">
    <property type="protein sequence ID" value="CBI36632.3"/>
    <property type="molecule type" value="Genomic_DNA"/>
</dbReference>
<dbReference type="HOGENOM" id="CLU_2763053_0_0_1"/>
<organism evidence="1 2">
    <name type="scientific">Vitis vinifera</name>
    <name type="common">Grape</name>
    <dbReference type="NCBI Taxonomy" id="29760"/>
    <lineage>
        <taxon>Eukaryota</taxon>
        <taxon>Viridiplantae</taxon>
        <taxon>Streptophyta</taxon>
        <taxon>Embryophyta</taxon>
        <taxon>Tracheophyta</taxon>
        <taxon>Spermatophyta</taxon>
        <taxon>Magnoliopsida</taxon>
        <taxon>eudicotyledons</taxon>
        <taxon>Gunneridae</taxon>
        <taxon>Pentapetalae</taxon>
        <taxon>rosids</taxon>
        <taxon>Vitales</taxon>
        <taxon>Vitaceae</taxon>
        <taxon>Viteae</taxon>
        <taxon>Vitis</taxon>
    </lineage>
</organism>
<proteinExistence type="predicted"/>